<organism evidence="8 9">
    <name type="scientific">Georgenia soli</name>
    <dbReference type="NCBI Taxonomy" id="638953"/>
    <lineage>
        <taxon>Bacteria</taxon>
        <taxon>Bacillati</taxon>
        <taxon>Actinomycetota</taxon>
        <taxon>Actinomycetes</taxon>
        <taxon>Micrococcales</taxon>
        <taxon>Bogoriellaceae</taxon>
        <taxon>Georgenia</taxon>
    </lineage>
</organism>
<evidence type="ECO:0000256" key="1">
    <source>
        <dbReference type="ARBA" id="ARBA00010641"/>
    </source>
</evidence>
<evidence type="ECO:0000259" key="6">
    <source>
        <dbReference type="Pfam" id="PF08281"/>
    </source>
</evidence>
<dbReference type="InterPro" id="IPR036388">
    <property type="entry name" value="WH-like_DNA-bd_sf"/>
</dbReference>
<dbReference type="GO" id="GO:0003677">
    <property type="term" value="F:DNA binding"/>
    <property type="evidence" value="ECO:0007669"/>
    <property type="project" value="InterPro"/>
</dbReference>
<dbReference type="SUPFAM" id="SSF88946">
    <property type="entry name" value="Sigma2 domain of RNA polymerase sigma factors"/>
    <property type="match status" value="1"/>
</dbReference>
<proteinExistence type="inferred from homology"/>
<dbReference type="NCBIfam" id="TIGR02937">
    <property type="entry name" value="sigma70-ECF"/>
    <property type="match status" value="1"/>
</dbReference>
<reference evidence="8 9" key="1">
    <citation type="submission" date="2017-10" db="EMBL/GenBank/DDBJ databases">
        <title>Sequencing the genomes of 1000 actinobacteria strains.</title>
        <authorList>
            <person name="Klenk H.-P."/>
        </authorList>
    </citation>
    <scope>NUCLEOTIDE SEQUENCE [LARGE SCALE GENOMIC DNA]</scope>
    <source>
        <strain evidence="8 9">DSM 21838</strain>
    </source>
</reference>
<dbReference type="SUPFAM" id="SSF88659">
    <property type="entry name" value="Sigma3 and sigma4 domains of RNA polymerase sigma factors"/>
    <property type="match status" value="1"/>
</dbReference>
<comment type="similarity">
    <text evidence="1">Belongs to the sigma-70 factor family. ECF subfamily.</text>
</comment>
<dbReference type="RefSeq" id="WP_245862449.1">
    <property type="nucleotide sequence ID" value="NZ_PDJI01000004.1"/>
</dbReference>
<dbReference type="InterPro" id="IPR013324">
    <property type="entry name" value="RNA_pol_sigma_r3/r4-like"/>
</dbReference>
<sequence length="432" mass="46971">MVDRGPAEAALEQAWREHWGRLMALLLARFRRVDIVEDALADAFAEAADRWPRDGAPANPPAWLHTAARRRCVDRLRTEAVAARKVPLLAVPEESPVPEPDDESHILDERLRLVLTCCHPALAPDVRAALTLRFVLGLPTREIARLFLVPEATMAARLTRAKKKIVAARIPFAVPGPDQLEKRLAVATAVVYLVFTAGYAPGDGPDAVRIALAGEAVRLGRLLDELMPGRAPVRALLALMVLQHARRDARTDAEGRLVLLPDQDRRRWRHVEIQEGLRLLASVPPSTGQAEEYRLQALVAAEHARATRASDTDWRTIARTYSALDALTGSPVVRLNRAVAVAEADGPAAGLELLDGLEESLPGSHRVALVRGELLARLGRTVEAATALGEAADRCANDAERRHILARRDAVAAATDAAGPAENRTLRATRTP</sequence>
<dbReference type="Proteomes" id="UP000222106">
    <property type="component" value="Unassembled WGS sequence"/>
</dbReference>
<keyword evidence="9" id="KW-1185">Reference proteome</keyword>
<dbReference type="GO" id="GO:0016987">
    <property type="term" value="F:sigma factor activity"/>
    <property type="evidence" value="ECO:0007669"/>
    <property type="project" value="UniProtKB-KW"/>
</dbReference>
<evidence type="ECO:0000313" key="9">
    <source>
        <dbReference type="Proteomes" id="UP000222106"/>
    </source>
</evidence>
<keyword evidence="2" id="KW-0805">Transcription regulation</keyword>
<dbReference type="Pfam" id="PF04542">
    <property type="entry name" value="Sigma70_r2"/>
    <property type="match status" value="1"/>
</dbReference>
<dbReference type="EMBL" id="PDJI01000004">
    <property type="protein sequence ID" value="PFG40012.1"/>
    <property type="molecule type" value="Genomic_DNA"/>
</dbReference>
<dbReference type="InterPro" id="IPR046531">
    <property type="entry name" value="DUF6596"/>
</dbReference>
<evidence type="ECO:0000256" key="2">
    <source>
        <dbReference type="ARBA" id="ARBA00023015"/>
    </source>
</evidence>
<dbReference type="InterPro" id="IPR013249">
    <property type="entry name" value="RNA_pol_sigma70_r4_t2"/>
</dbReference>
<dbReference type="Pfam" id="PF20239">
    <property type="entry name" value="DUF6596"/>
    <property type="match status" value="1"/>
</dbReference>
<protein>
    <submittedName>
        <fullName evidence="8">RNA polymerase sigma-70 factor (ECF subfamily)</fullName>
    </submittedName>
</protein>
<keyword evidence="4" id="KW-0804">Transcription</keyword>
<dbReference type="InterPro" id="IPR014284">
    <property type="entry name" value="RNA_pol_sigma-70_dom"/>
</dbReference>
<evidence type="ECO:0000259" key="7">
    <source>
        <dbReference type="Pfam" id="PF20239"/>
    </source>
</evidence>
<comment type="caution">
    <text evidence="8">The sequence shown here is derived from an EMBL/GenBank/DDBJ whole genome shotgun (WGS) entry which is preliminary data.</text>
</comment>
<feature type="domain" description="RNA polymerase sigma factor 70 region 4 type 2" evidence="6">
    <location>
        <begin position="114"/>
        <end position="165"/>
    </location>
</feature>
<keyword evidence="3" id="KW-0731">Sigma factor</keyword>
<accession>A0A2A9EP26</accession>
<dbReference type="PANTHER" id="PTHR47756:SF2">
    <property type="entry name" value="BLL6612 PROTEIN"/>
    <property type="match status" value="1"/>
</dbReference>
<dbReference type="InterPro" id="IPR007627">
    <property type="entry name" value="RNA_pol_sigma70_r2"/>
</dbReference>
<feature type="domain" description="RNA polymerase sigma-70 region 2" evidence="5">
    <location>
        <begin position="16"/>
        <end position="79"/>
    </location>
</feature>
<dbReference type="Gene3D" id="1.10.1740.10">
    <property type="match status" value="1"/>
</dbReference>
<evidence type="ECO:0000313" key="8">
    <source>
        <dbReference type="EMBL" id="PFG40012.1"/>
    </source>
</evidence>
<gene>
    <name evidence="8" type="ORF">ATJ97_2532</name>
</gene>
<feature type="domain" description="DUF6596" evidence="7">
    <location>
        <begin position="183"/>
        <end position="281"/>
    </location>
</feature>
<evidence type="ECO:0000256" key="4">
    <source>
        <dbReference type="ARBA" id="ARBA00023163"/>
    </source>
</evidence>
<dbReference type="Gene3D" id="1.10.10.10">
    <property type="entry name" value="Winged helix-like DNA-binding domain superfamily/Winged helix DNA-binding domain"/>
    <property type="match status" value="1"/>
</dbReference>
<dbReference type="Pfam" id="PF08281">
    <property type="entry name" value="Sigma70_r4_2"/>
    <property type="match status" value="1"/>
</dbReference>
<name>A0A2A9EP26_9MICO</name>
<evidence type="ECO:0000256" key="3">
    <source>
        <dbReference type="ARBA" id="ARBA00023082"/>
    </source>
</evidence>
<dbReference type="InterPro" id="IPR013325">
    <property type="entry name" value="RNA_pol_sigma_r2"/>
</dbReference>
<evidence type="ECO:0000259" key="5">
    <source>
        <dbReference type="Pfam" id="PF04542"/>
    </source>
</evidence>
<dbReference type="PANTHER" id="PTHR47756">
    <property type="entry name" value="BLL6612 PROTEIN-RELATED"/>
    <property type="match status" value="1"/>
</dbReference>
<dbReference type="AlphaFoldDB" id="A0A2A9EP26"/>
<dbReference type="GO" id="GO:0006352">
    <property type="term" value="P:DNA-templated transcription initiation"/>
    <property type="evidence" value="ECO:0007669"/>
    <property type="project" value="InterPro"/>
</dbReference>